<organism evidence="3 4">
    <name type="scientific">Caenorhabditis angaria</name>
    <dbReference type="NCBI Taxonomy" id="860376"/>
    <lineage>
        <taxon>Eukaryota</taxon>
        <taxon>Metazoa</taxon>
        <taxon>Ecdysozoa</taxon>
        <taxon>Nematoda</taxon>
        <taxon>Chromadorea</taxon>
        <taxon>Rhabditida</taxon>
        <taxon>Rhabditina</taxon>
        <taxon>Rhabditomorpha</taxon>
        <taxon>Rhabditoidea</taxon>
        <taxon>Rhabditidae</taxon>
        <taxon>Peloderinae</taxon>
        <taxon>Caenorhabditis</taxon>
    </lineage>
</organism>
<protein>
    <recommendedName>
        <fullName evidence="2">Cytochrome b5 heme-binding domain-containing protein</fullName>
    </recommendedName>
</protein>
<dbReference type="OrthoDB" id="10257697at2759"/>
<evidence type="ECO:0000313" key="3">
    <source>
        <dbReference type="EMBL" id="CAI5446155.1"/>
    </source>
</evidence>
<dbReference type="PANTHER" id="PTHR10281">
    <property type="entry name" value="MEMBRANE-ASSOCIATED PROGESTERONE RECEPTOR COMPONENT-RELATED"/>
    <property type="match status" value="1"/>
</dbReference>
<evidence type="ECO:0000259" key="2">
    <source>
        <dbReference type="SMART" id="SM01117"/>
    </source>
</evidence>
<dbReference type="SUPFAM" id="SSF55856">
    <property type="entry name" value="Cytochrome b5-like heme/steroid binding domain"/>
    <property type="match status" value="1"/>
</dbReference>
<evidence type="ECO:0000313" key="4">
    <source>
        <dbReference type="Proteomes" id="UP001152747"/>
    </source>
</evidence>
<dbReference type="SMART" id="SM01117">
    <property type="entry name" value="Cyt-b5"/>
    <property type="match status" value="1"/>
</dbReference>
<proteinExistence type="inferred from homology"/>
<comment type="caution">
    <text evidence="3">The sequence shown here is derived from an EMBL/GenBank/DDBJ whole genome shotgun (WGS) entry which is preliminary data.</text>
</comment>
<name>A0A9P1N347_9PELO</name>
<evidence type="ECO:0000256" key="1">
    <source>
        <dbReference type="ARBA" id="ARBA00038357"/>
    </source>
</evidence>
<dbReference type="PANTHER" id="PTHR10281:SF4">
    <property type="entry name" value="NEUFERRICIN"/>
    <property type="match status" value="1"/>
</dbReference>
<keyword evidence="4" id="KW-1185">Reference proteome</keyword>
<dbReference type="Pfam" id="PF00173">
    <property type="entry name" value="Cyt-b5"/>
    <property type="match status" value="1"/>
</dbReference>
<accession>A0A9P1N347</accession>
<dbReference type="InterPro" id="IPR050577">
    <property type="entry name" value="MAPR/NEUFC/NENF-like"/>
</dbReference>
<sequence>MGEGVGNGVIPSTSEKVPTIPPAVKRKVVGPGLLTTTLIYAAVQVAILSCLSSYYNFGIRNATVLTIDFLYEFDYTKGYMEWISESWEETKESMKIPSRKAEDLKAVNAEVHIADGKQILTPEQLKFFDGSRDSKPVYLAILGRVYDVNKGKKHYGPGGGYSFFSGRDATRAFVTGDFTEKGLIDDTEGLSHEDLLGIRDWVSFYEKDYTLVGVVIGRYYDQDGKPTKELENTLARIETANEFRKLQAVETEVFPPCNSEWHQKTGGRVWCSTRSGGVNREWAGVPRVLLDQTTKSRRCACVKNFGTGLSGVEAVKKSNNRGDLDHPHLKQYPNCSPTANSCKIEEND</sequence>
<comment type="similarity">
    <text evidence="1">Belongs to the cytochrome b5 family. MAPR subfamily.</text>
</comment>
<dbReference type="GO" id="GO:0016020">
    <property type="term" value="C:membrane"/>
    <property type="evidence" value="ECO:0007669"/>
    <property type="project" value="TreeGrafter"/>
</dbReference>
<dbReference type="Gene3D" id="3.10.120.10">
    <property type="entry name" value="Cytochrome b5-like heme/steroid binding domain"/>
    <property type="match status" value="1"/>
</dbReference>
<dbReference type="GO" id="GO:0012505">
    <property type="term" value="C:endomembrane system"/>
    <property type="evidence" value="ECO:0007669"/>
    <property type="project" value="TreeGrafter"/>
</dbReference>
<dbReference type="InterPro" id="IPR001199">
    <property type="entry name" value="Cyt_B5-like_heme/steroid-bd"/>
</dbReference>
<dbReference type="AlphaFoldDB" id="A0A9P1N347"/>
<reference evidence="3" key="1">
    <citation type="submission" date="2022-11" db="EMBL/GenBank/DDBJ databases">
        <authorList>
            <person name="Kikuchi T."/>
        </authorList>
    </citation>
    <scope>NUCLEOTIDE SEQUENCE</scope>
    <source>
        <strain evidence="3">PS1010</strain>
    </source>
</reference>
<dbReference type="Proteomes" id="UP001152747">
    <property type="component" value="Unassembled WGS sequence"/>
</dbReference>
<gene>
    <name evidence="3" type="ORF">CAMP_LOCUS8792</name>
</gene>
<dbReference type="EMBL" id="CANHGI010000003">
    <property type="protein sequence ID" value="CAI5446155.1"/>
    <property type="molecule type" value="Genomic_DNA"/>
</dbReference>
<dbReference type="InterPro" id="IPR036400">
    <property type="entry name" value="Cyt_B5-like_heme/steroid_sf"/>
</dbReference>
<feature type="domain" description="Cytochrome b5 heme-binding" evidence="2">
    <location>
        <begin position="120"/>
        <end position="216"/>
    </location>
</feature>